<proteinExistence type="predicted"/>
<protein>
    <submittedName>
        <fullName evidence="2">Type 1 glutamine amidotransferase</fullName>
    </submittedName>
</protein>
<comment type="caution">
    <text evidence="2">The sequence shown here is derived from an EMBL/GenBank/DDBJ whole genome shotgun (WGS) entry which is preliminary data.</text>
</comment>
<dbReference type="RefSeq" id="WP_164355454.1">
    <property type="nucleotide sequence ID" value="NZ_JAABNT010000017.1"/>
</dbReference>
<dbReference type="PROSITE" id="PS51273">
    <property type="entry name" value="GATASE_TYPE_1"/>
    <property type="match status" value="1"/>
</dbReference>
<dbReference type="Proteomes" id="UP000468591">
    <property type="component" value="Unassembled WGS sequence"/>
</dbReference>
<feature type="domain" description="Glutamine amidotransferase" evidence="1">
    <location>
        <begin position="54"/>
        <end position="178"/>
    </location>
</feature>
<evidence type="ECO:0000313" key="2">
    <source>
        <dbReference type="EMBL" id="NEK24527.1"/>
    </source>
</evidence>
<reference evidence="2 3" key="1">
    <citation type="submission" date="2020-01" db="EMBL/GenBank/DDBJ databases">
        <title>Sulfitobacter sediminilitoris sp. nov., isolated from a tidal flat.</title>
        <authorList>
            <person name="Park S."/>
            <person name="Yoon J.-H."/>
        </authorList>
    </citation>
    <scope>NUCLEOTIDE SEQUENCE [LARGE SCALE GENOMIC DNA]</scope>
    <source>
        <strain evidence="2 3">JBTF-M27</strain>
    </source>
</reference>
<dbReference type="AlphaFoldDB" id="A0A6P0CF24"/>
<dbReference type="GO" id="GO:0005829">
    <property type="term" value="C:cytosol"/>
    <property type="evidence" value="ECO:0007669"/>
    <property type="project" value="TreeGrafter"/>
</dbReference>
<accession>A0A6P0CF24</accession>
<keyword evidence="2" id="KW-0315">Glutamine amidotransferase</keyword>
<evidence type="ECO:0000313" key="3">
    <source>
        <dbReference type="Proteomes" id="UP000468591"/>
    </source>
</evidence>
<dbReference type="EMBL" id="JAABNT010000017">
    <property type="protein sequence ID" value="NEK24527.1"/>
    <property type="molecule type" value="Genomic_DNA"/>
</dbReference>
<dbReference type="Pfam" id="PF00117">
    <property type="entry name" value="GATase"/>
    <property type="match status" value="1"/>
</dbReference>
<dbReference type="CDD" id="cd01741">
    <property type="entry name" value="GATase1_1"/>
    <property type="match status" value="1"/>
</dbReference>
<dbReference type="InterPro" id="IPR029062">
    <property type="entry name" value="Class_I_gatase-like"/>
</dbReference>
<dbReference type="InterPro" id="IPR044992">
    <property type="entry name" value="ChyE-like"/>
</dbReference>
<sequence>MRIAVLDFCVWLPEYQSDQARFGALLAAWASRGIPDADLTIMDIGEGEPFPAPQDFDGYIISGSEKGVYDDAPWMQPLRDWLVAARNLGKPMFGVCFGHQIMADVFGGKAEKVGPAEVGVRAFEIGGQTVNGHVWHQDQVTKLPPGATIIGKADYCPIAALAYDFPAMSVQFHPEYSGDYVATFLRRSRGEVLSEEETDAAVAQFDASTVSADLFAQQAGDFFRAYLEITAS</sequence>
<dbReference type="PANTHER" id="PTHR42695">
    <property type="entry name" value="GLUTAMINE AMIDOTRANSFERASE YLR126C-RELATED"/>
    <property type="match status" value="1"/>
</dbReference>
<dbReference type="Gene3D" id="3.40.50.880">
    <property type="match status" value="1"/>
</dbReference>
<dbReference type="SUPFAM" id="SSF52317">
    <property type="entry name" value="Class I glutamine amidotransferase-like"/>
    <property type="match status" value="1"/>
</dbReference>
<name>A0A6P0CF24_9RHOB</name>
<gene>
    <name evidence="2" type="ORF">GV827_19280</name>
</gene>
<evidence type="ECO:0000259" key="1">
    <source>
        <dbReference type="Pfam" id="PF00117"/>
    </source>
</evidence>
<dbReference type="PANTHER" id="PTHR42695:SF5">
    <property type="entry name" value="GLUTAMINE AMIDOTRANSFERASE YLR126C-RELATED"/>
    <property type="match status" value="1"/>
</dbReference>
<dbReference type="InterPro" id="IPR017926">
    <property type="entry name" value="GATASE"/>
</dbReference>
<dbReference type="GO" id="GO:0016740">
    <property type="term" value="F:transferase activity"/>
    <property type="evidence" value="ECO:0007669"/>
    <property type="project" value="UniProtKB-KW"/>
</dbReference>
<keyword evidence="2" id="KW-0808">Transferase</keyword>
<organism evidence="2 3">
    <name type="scientific">Sulfitobacter sediminilitoris</name>
    <dbReference type="NCBI Taxonomy" id="2698830"/>
    <lineage>
        <taxon>Bacteria</taxon>
        <taxon>Pseudomonadati</taxon>
        <taxon>Pseudomonadota</taxon>
        <taxon>Alphaproteobacteria</taxon>
        <taxon>Rhodobacterales</taxon>
        <taxon>Roseobacteraceae</taxon>
        <taxon>Sulfitobacter</taxon>
    </lineage>
</organism>
<keyword evidence="3" id="KW-1185">Reference proteome</keyword>